<dbReference type="AlphaFoldDB" id="A0A8S1WPJ6"/>
<gene>
    <name evidence="1" type="ORF">POCTA_138.1.T0980043</name>
</gene>
<dbReference type="OMA" id="THFYHAS"/>
<accession>A0A8S1WPJ6</accession>
<sequence>MFRKLFCGFCNQTKSISTFHELQHIMNPPTPENYQKLLLTVQQLIKSNPINWKFAHRLLSLQEQFNLELDMPYLLSQLKDQPIDLQKQQFVIDIMYQYFRKDEELFKDLFNQLLRMDQLLFTTELKMLQTYFQYPQFFDQDKVLPKIIQNMIAKDDLEIYDLVSAFNVFSYSPSQLNEKNRQSLKDLKDKLNQQIIKIIPALGQKQFRQFVVTLRSKEYYNEELKQAVFQYFYDNKDFLGQSSLVELLNLCNLKLYINEDLKYQILVQMNFLKVKGINESKLINKFVLPSISLAEQELMANLITLSGIQLDKEYINTHFTGSNSKKREKLEKLELKDEQILQIVKQISKYIDGQFNQYLSVIRTIQTFGLYLPELLQPMMEELKSILNKQAVGPNDLLSLLNYFDSCNILFDQQDSKGMEYLQNYLNQDYFSIQKIDYLQRQFAYKRNQNKMRELLDQSYTSSWTLELCSRQVLLYEHFNIPLSNAFKDKFQQVIEDYVLQKRSPFDQIVFYKQIVLASWEKHLKQEYMNYYNEGKMQSQRMRREQTKNLDQSSFLEQEIKNDILMYMPNTFKLQSNQYVNATEIDFIITNEKGEKLYVQIHGQTHFYHASTIYNYQTLLETFYLEKLGKHRAIHYYQTETQWKHQKQQAVEKLLSCLM</sequence>
<dbReference type="EMBL" id="CAJJDP010000097">
    <property type="protein sequence ID" value="CAD8190687.1"/>
    <property type="molecule type" value="Genomic_DNA"/>
</dbReference>
<protein>
    <recommendedName>
        <fullName evidence="3">RAP domain-containing protein</fullName>
    </recommendedName>
</protein>
<dbReference type="OrthoDB" id="305777at2759"/>
<proteinExistence type="predicted"/>
<name>A0A8S1WPJ6_PAROT</name>
<comment type="caution">
    <text evidence="1">The sequence shown here is derived from an EMBL/GenBank/DDBJ whole genome shotgun (WGS) entry which is preliminary data.</text>
</comment>
<organism evidence="1 2">
    <name type="scientific">Paramecium octaurelia</name>
    <dbReference type="NCBI Taxonomy" id="43137"/>
    <lineage>
        <taxon>Eukaryota</taxon>
        <taxon>Sar</taxon>
        <taxon>Alveolata</taxon>
        <taxon>Ciliophora</taxon>
        <taxon>Intramacronucleata</taxon>
        <taxon>Oligohymenophorea</taxon>
        <taxon>Peniculida</taxon>
        <taxon>Parameciidae</taxon>
        <taxon>Paramecium</taxon>
    </lineage>
</organism>
<reference evidence="1" key="1">
    <citation type="submission" date="2021-01" db="EMBL/GenBank/DDBJ databases">
        <authorList>
            <consortium name="Genoscope - CEA"/>
            <person name="William W."/>
        </authorList>
    </citation>
    <scope>NUCLEOTIDE SEQUENCE</scope>
</reference>
<evidence type="ECO:0000313" key="2">
    <source>
        <dbReference type="Proteomes" id="UP000683925"/>
    </source>
</evidence>
<dbReference type="Proteomes" id="UP000683925">
    <property type="component" value="Unassembled WGS sequence"/>
</dbReference>
<evidence type="ECO:0008006" key="3">
    <source>
        <dbReference type="Google" id="ProtNLM"/>
    </source>
</evidence>
<keyword evidence="2" id="KW-1185">Reference proteome</keyword>
<evidence type="ECO:0000313" key="1">
    <source>
        <dbReference type="EMBL" id="CAD8190687.1"/>
    </source>
</evidence>